<keyword evidence="3" id="KW-1185">Reference proteome</keyword>
<accession>A0ABD6EZH7</accession>
<organism evidence="2 3">
    <name type="scientific">Gnathostoma spinigerum</name>
    <dbReference type="NCBI Taxonomy" id="75299"/>
    <lineage>
        <taxon>Eukaryota</taxon>
        <taxon>Metazoa</taxon>
        <taxon>Ecdysozoa</taxon>
        <taxon>Nematoda</taxon>
        <taxon>Chromadorea</taxon>
        <taxon>Rhabditida</taxon>
        <taxon>Spirurina</taxon>
        <taxon>Gnathostomatomorpha</taxon>
        <taxon>Gnathostomatoidea</taxon>
        <taxon>Gnathostomatidae</taxon>
        <taxon>Gnathostoma</taxon>
    </lineage>
</organism>
<sequence length="81" mass="9812">MLGEYIYQFQRILKTFFNFQDWKPSLSIRQLLIGIQELLNNPNIEDPAQAEAYQIYCQNRVEYEKRVRRQAQLFNVDVVQK</sequence>
<evidence type="ECO:0000259" key="1">
    <source>
        <dbReference type="PROSITE" id="PS50127"/>
    </source>
</evidence>
<dbReference type="PROSITE" id="PS50127">
    <property type="entry name" value="UBC_2"/>
    <property type="match status" value="1"/>
</dbReference>
<dbReference type="Gene3D" id="3.10.110.10">
    <property type="entry name" value="Ubiquitin Conjugating Enzyme"/>
    <property type="match status" value="1"/>
</dbReference>
<dbReference type="InterPro" id="IPR016135">
    <property type="entry name" value="UBQ-conjugating_enzyme/RWD"/>
</dbReference>
<dbReference type="EMBL" id="JBGFUD010013052">
    <property type="protein sequence ID" value="MFH4983619.1"/>
    <property type="molecule type" value="Genomic_DNA"/>
</dbReference>
<comment type="caution">
    <text evidence="2">The sequence shown here is derived from an EMBL/GenBank/DDBJ whole genome shotgun (WGS) entry which is preliminary data.</text>
</comment>
<proteinExistence type="predicted"/>
<dbReference type="InterPro" id="IPR000608">
    <property type="entry name" value="UBC"/>
</dbReference>
<gene>
    <name evidence="2" type="ORF">AB6A40_010328</name>
</gene>
<reference evidence="2 3" key="1">
    <citation type="submission" date="2024-08" db="EMBL/GenBank/DDBJ databases">
        <title>Gnathostoma spinigerum genome.</title>
        <authorList>
            <person name="Gonzalez-Bertolin B."/>
            <person name="Monzon S."/>
            <person name="Zaballos A."/>
            <person name="Jimenez P."/>
            <person name="Dekumyoy P."/>
            <person name="Varona S."/>
            <person name="Cuesta I."/>
            <person name="Sumanam S."/>
            <person name="Adisakwattana P."/>
            <person name="Gasser R.B."/>
            <person name="Hernandez-Gonzalez A."/>
            <person name="Young N.D."/>
            <person name="Perteguer M.J."/>
        </authorList>
    </citation>
    <scope>NUCLEOTIDE SEQUENCE [LARGE SCALE GENOMIC DNA]</scope>
    <source>
        <strain evidence="2">AL3</strain>
        <tissue evidence="2">Liver</tissue>
    </source>
</reference>
<dbReference type="GO" id="GO:0032446">
    <property type="term" value="P:protein modification by small protein conjugation"/>
    <property type="evidence" value="ECO:0007669"/>
    <property type="project" value="UniProtKB-ARBA"/>
</dbReference>
<dbReference type="Proteomes" id="UP001608902">
    <property type="component" value="Unassembled WGS sequence"/>
</dbReference>
<dbReference type="PANTHER" id="PTHR24067">
    <property type="entry name" value="UBIQUITIN-CONJUGATING ENZYME E2"/>
    <property type="match status" value="1"/>
</dbReference>
<dbReference type="SUPFAM" id="SSF54495">
    <property type="entry name" value="UBC-like"/>
    <property type="match status" value="1"/>
</dbReference>
<evidence type="ECO:0000313" key="3">
    <source>
        <dbReference type="Proteomes" id="UP001608902"/>
    </source>
</evidence>
<evidence type="ECO:0000313" key="2">
    <source>
        <dbReference type="EMBL" id="MFH4983619.1"/>
    </source>
</evidence>
<dbReference type="Pfam" id="PF00179">
    <property type="entry name" value="UQ_con"/>
    <property type="match status" value="1"/>
</dbReference>
<feature type="domain" description="UBC core" evidence="1">
    <location>
        <begin position="1"/>
        <end position="76"/>
    </location>
</feature>
<dbReference type="InterPro" id="IPR050113">
    <property type="entry name" value="Ub_conjugating_enzyme"/>
</dbReference>
<dbReference type="AlphaFoldDB" id="A0ABD6EZH7"/>
<name>A0ABD6EZH7_9BILA</name>
<protein>
    <recommendedName>
        <fullName evidence="1">UBC core domain-containing protein</fullName>
    </recommendedName>
</protein>